<dbReference type="CDD" id="cd06261">
    <property type="entry name" value="TM_PBP2"/>
    <property type="match status" value="1"/>
</dbReference>
<feature type="compositionally biased region" description="Basic residues" evidence="8">
    <location>
        <begin position="60"/>
        <end position="73"/>
    </location>
</feature>
<comment type="similarity">
    <text evidence="7">Belongs to the binding-protein-dependent transport system permease family.</text>
</comment>
<dbReference type="Gene3D" id="1.10.3720.10">
    <property type="entry name" value="MetI-like"/>
    <property type="match status" value="1"/>
</dbReference>
<evidence type="ECO:0000313" key="10">
    <source>
        <dbReference type="EMBL" id="WUS23075.1"/>
    </source>
</evidence>
<dbReference type="PANTHER" id="PTHR43227:SF8">
    <property type="entry name" value="DIACETYLCHITOBIOSE UPTAKE SYSTEM PERMEASE PROTEIN DASB"/>
    <property type="match status" value="1"/>
</dbReference>
<evidence type="ECO:0000256" key="1">
    <source>
        <dbReference type="ARBA" id="ARBA00004651"/>
    </source>
</evidence>
<evidence type="ECO:0000256" key="2">
    <source>
        <dbReference type="ARBA" id="ARBA00022448"/>
    </source>
</evidence>
<feature type="domain" description="ABC transmembrane type-1" evidence="9">
    <location>
        <begin position="139"/>
        <end position="355"/>
    </location>
</feature>
<keyword evidence="3" id="KW-1003">Cell membrane</keyword>
<feature type="transmembrane region" description="Helical" evidence="7">
    <location>
        <begin position="274"/>
        <end position="299"/>
    </location>
</feature>
<dbReference type="RefSeq" id="WP_328742762.1">
    <property type="nucleotide sequence ID" value="NZ_CP108073.1"/>
</dbReference>
<feature type="transmembrane region" description="Helical" evidence="7">
    <location>
        <begin position="177"/>
        <end position="198"/>
    </location>
</feature>
<dbReference type="InterPro" id="IPR050809">
    <property type="entry name" value="UgpAE/MalFG_permease"/>
</dbReference>
<evidence type="ECO:0000313" key="11">
    <source>
        <dbReference type="Proteomes" id="UP001432292"/>
    </source>
</evidence>
<keyword evidence="5 7" id="KW-1133">Transmembrane helix</keyword>
<feature type="transmembrane region" description="Helical" evidence="7">
    <location>
        <begin position="143"/>
        <end position="165"/>
    </location>
</feature>
<evidence type="ECO:0000256" key="3">
    <source>
        <dbReference type="ARBA" id="ARBA00022475"/>
    </source>
</evidence>
<keyword evidence="2 7" id="KW-0813">Transport</keyword>
<dbReference type="PANTHER" id="PTHR43227">
    <property type="entry name" value="BLL4140 PROTEIN"/>
    <property type="match status" value="1"/>
</dbReference>
<dbReference type="Pfam" id="PF00528">
    <property type="entry name" value="BPD_transp_1"/>
    <property type="match status" value="1"/>
</dbReference>
<feature type="transmembrane region" description="Helical" evidence="7">
    <location>
        <begin position="334"/>
        <end position="356"/>
    </location>
</feature>
<reference evidence="10" key="1">
    <citation type="submission" date="2022-10" db="EMBL/GenBank/DDBJ databases">
        <title>The complete genomes of actinobacterial strains from the NBC collection.</title>
        <authorList>
            <person name="Joergensen T.S."/>
            <person name="Alvarez Arevalo M."/>
            <person name="Sterndorff E.B."/>
            <person name="Faurdal D."/>
            <person name="Vuksanovic O."/>
            <person name="Mourched A.-S."/>
            <person name="Charusanti P."/>
            <person name="Shaw S."/>
            <person name="Blin K."/>
            <person name="Weber T."/>
        </authorList>
    </citation>
    <scope>NUCLEOTIDE SEQUENCE</scope>
    <source>
        <strain evidence="10">NBC_01256</strain>
    </source>
</reference>
<protein>
    <submittedName>
        <fullName evidence="10">Sugar ABC transporter permease</fullName>
    </submittedName>
</protein>
<feature type="transmembrane region" description="Helical" evidence="7">
    <location>
        <begin position="77"/>
        <end position="98"/>
    </location>
</feature>
<dbReference type="Proteomes" id="UP001432292">
    <property type="component" value="Chromosome"/>
</dbReference>
<comment type="subcellular location">
    <subcellularLocation>
        <location evidence="1 7">Cell membrane</location>
        <topology evidence="1 7">Multi-pass membrane protein</topology>
    </subcellularLocation>
</comment>
<dbReference type="PROSITE" id="PS50928">
    <property type="entry name" value="ABC_TM1"/>
    <property type="match status" value="1"/>
</dbReference>
<dbReference type="EMBL" id="CP108473">
    <property type="protein sequence ID" value="WUS23075.1"/>
    <property type="molecule type" value="Genomic_DNA"/>
</dbReference>
<dbReference type="InterPro" id="IPR000515">
    <property type="entry name" value="MetI-like"/>
</dbReference>
<dbReference type="SUPFAM" id="SSF161098">
    <property type="entry name" value="MetI-like"/>
    <property type="match status" value="1"/>
</dbReference>
<organism evidence="10 11">
    <name type="scientific">Streptomyces caniferus</name>
    <dbReference type="NCBI Taxonomy" id="285557"/>
    <lineage>
        <taxon>Bacteria</taxon>
        <taxon>Bacillati</taxon>
        <taxon>Actinomycetota</taxon>
        <taxon>Actinomycetes</taxon>
        <taxon>Kitasatosporales</taxon>
        <taxon>Streptomycetaceae</taxon>
        <taxon>Streptomyces</taxon>
    </lineage>
</organism>
<feature type="compositionally biased region" description="Gly residues" evidence="8">
    <location>
        <begin position="26"/>
        <end position="37"/>
    </location>
</feature>
<evidence type="ECO:0000256" key="5">
    <source>
        <dbReference type="ARBA" id="ARBA00022989"/>
    </source>
</evidence>
<accession>A0ABZ1VIG4</accession>
<evidence type="ECO:0000259" key="9">
    <source>
        <dbReference type="PROSITE" id="PS50928"/>
    </source>
</evidence>
<name>A0ABZ1VIG4_9ACTN</name>
<dbReference type="InterPro" id="IPR035906">
    <property type="entry name" value="MetI-like_sf"/>
</dbReference>
<keyword evidence="6 7" id="KW-0472">Membrane</keyword>
<evidence type="ECO:0000256" key="4">
    <source>
        <dbReference type="ARBA" id="ARBA00022692"/>
    </source>
</evidence>
<evidence type="ECO:0000256" key="8">
    <source>
        <dbReference type="SAM" id="MobiDB-lite"/>
    </source>
</evidence>
<sequence>MAAQLDDAVGKAAPQTGKGDAPPAGRDGGSRPGGRGGLRALSRRAPRSPAGRTPGGPGRRTPRSPARRAPRSPARRTPYLLLLPALLATAVLLGWPMVRNLLLSFQNLNMKELIQHLTDWRGVGNYQEILGSEQFWRVTLRTLVFTAVNVVLIMVLGVLIGLLLARLGKKMRLTLSLALVLAWAMPVIAATTVFQWLFDSRYGVVNWLLDTAGWHAMAHYDWVGTQLSAFSVITVLIVWQSLPFVALNLYAATTTIPRELYEAARMDGAGTWKVFTSVTFPFLKPFFLATTFLEIIWVFKAFPQIFAINQGGPDRLTETLPIYAFTEGVGNLHFGMGAAISLLTIVVLLAMTAYYLRLTLRQERQEENEL</sequence>
<keyword evidence="11" id="KW-1185">Reference proteome</keyword>
<keyword evidence="4 7" id="KW-0812">Transmembrane</keyword>
<feature type="region of interest" description="Disordered" evidence="8">
    <location>
        <begin position="1"/>
        <end position="73"/>
    </location>
</feature>
<evidence type="ECO:0000256" key="7">
    <source>
        <dbReference type="RuleBase" id="RU363032"/>
    </source>
</evidence>
<evidence type="ECO:0000256" key="6">
    <source>
        <dbReference type="ARBA" id="ARBA00023136"/>
    </source>
</evidence>
<proteinExistence type="inferred from homology"/>
<feature type="transmembrane region" description="Helical" evidence="7">
    <location>
        <begin position="227"/>
        <end position="253"/>
    </location>
</feature>
<dbReference type="GeneID" id="96638143"/>
<gene>
    <name evidence="10" type="ORF">OG727_12740</name>
</gene>